<organism evidence="6 7">
    <name type="scientific">Erysiphe neolycopersici</name>
    <dbReference type="NCBI Taxonomy" id="212602"/>
    <lineage>
        <taxon>Eukaryota</taxon>
        <taxon>Fungi</taxon>
        <taxon>Dikarya</taxon>
        <taxon>Ascomycota</taxon>
        <taxon>Pezizomycotina</taxon>
        <taxon>Leotiomycetes</taxon>
        <taxon>Erysiphales</taxon>
        <taxon>Erysiphaceae</taxon>
        <taxon>Erysiphe</taxon>
    </lineage>
</organism>
<feature type="coiled-coil region" evidence="3">
    <location>
        <begin position="374"/>
        <end position="419"/>
    </location>
</feature>
<sequence>MGPKKKDEIKMSLGEFLVDKTMGSWADEMEDTPVYSRTGYGTERRTYGNNAGSHANVNAAGYSYREEPILPDKPPFTVHLGNLSFDATTGDVSDFFMKCECTNVRIIEDRIDMKPKGFGYAEFATRDGLKQALTLNGSQFQGRSIRINIADPPKDRGDRPEARDISDWSRKGPLPDLPSRSGMGSGRRDQDRGFGPDSGGDRKDRYQEGDGKIRDLGNWERKGPLSPIIQPERSHRDGGRSRTNDAPKGDSGFRDRRSSPAAWGEGRLNSSYEGSRPPRRDVIDRPTIERTLTAAEQDNQWRSKMRPDPPAAKSPVVSRDGSEASSSPARNSAVSLTRPKLNLAKRTVSEVHEKTTSSETIDVKASPFGAAKPIDTAAKEREIEEKRLATIREKKEAEERALEEKKQEIKAAAEIEEKKVVEILQRTDNSSLENVTDSVDKVSLNDNVDDNKPVDMKETTQKIRTKPSEAVAWRSASNGPLSLRDDIPKGPRAGRGGFGRGRDDGREGRYGREGRDDREGRDGREGREGRDDPRFSNDRQYQQKTNGVSTPPIANARSQIESEPKEIEEDGWRTVSKHKKNGRAGNQAARAIVS</sequence>
<name>A0A420HN81_9PEZI</name>
<reference evidence="6 7" key="1">
    <citation type="journal article" date="2018" name="BMC Genomics">
        <title>Comparative genome analyses reveal sequence features reflecting distinct modes of host-adaptation between dicot and monocot powdery mildew.</title>
        <authorList>
            <person name="Wu Y."/>
            <person name="Ma X."/>
            <person name="Pan Z."/>
            <person name="Kale S.D."/>
            <person name="Song Y."/>
            <person name="King H."/>
            <person name="Zhang Q."/>
            <person name="Presley C."/>
            <person name="Deng X."/>
            <person name="Wei C.I."/>
            <person name="Xiao S."/>
        </authorList>
    </citation>
    <scope>NUCLEOTIDE SEQUENCE [LARGE SCALE GENOMIC DNA]</scope>
    <source>
        <strain evidence="6">UMSG2</strain>
    </source>
</reference>
<feature type="compositionally biased region" description="Basic and acidic residues" evidence="4">
    <location>
        <begin position="500"/>
        <end position="537"/>
    </location>
</feature>
<dbReference type="InterPro" id="IPR035979">
    <property type="entry name" value="RBD_domain_sf"/>
</dbReference>
<dbReference type="SUPFAM" id="SSF54928">
    <property type="entry name" value="RNA-binding domain, RBD"/>
    <property type="match status" value="1"/>
</dbReference>
<evidence type="ECO:0000259" key="5">
    <source>
        <dbReference type="PROSITE" id="PS50102"/>
    </source>
</evidence>
<feature type="compositionally biased region" description="Basic and acidic residues" evidence="4">
    <location>
        <begin position="186"/>
        <end position="223"/>
    </location>
</feature>
<keyword evidence="6" id="KW-0396">Initiation factor</keyword>
<dbReference type="Proteomes" id="UP000286134">
    <property type="component" value="Unassembled WGS sequence"/>
</dbReference>
<dbReference type="STRING" id="212602.A0A420HN81"/>
<evidence type="ECO:0000256" key="3">
    <source>
        <dbReference type="SAM" id="Coils"/>
    </source>
</evidence>
<dbReference type="SMART" id="SM00360">
    <property type="entry name" value="RRM"/>
    <property type="match status" value="1"/>
</dbReference>
<feature type="region of interest" description="Disordered" evidence="4">
    <location>
        <begin position="144"/>
        <end position="364"/>
    </location>
</feature>
<evidence type="ECO:0000256" key="2">
    <source>
        <dbReference type="PROSITE-ProRule" id="PRU00176"/>
    </source>
</evidence>
<feature type="compositionally biased region" description="Basic and acidic residues" evidence="4">
    <location>
        <begin position="449"/>
        <end position="461"/>
    </location>
</feature>
<dbReference type="EMBL" id="MCFK01006484">
    <property type="protein sequence ID" value="RKF58867.1"/>
    <property type="molecule type" value="Genomic_DNA"/>
</dbReference>
<keyword evidence="1 2" id="KW-0694">RNA-binding</keyword>
<dbReference type="AlphaFoldDB" id="A0A420HN81"/>
<evidence type="ECO:0000256" key="4">
    <source>
        <dbReference type="SAM" id="MobiDB-lite"/>
    </source>
</evidence>
<comment type="caution">
    <text evidence="6">The sequence shown here is derived from an EMBL/GenBank/DDBJ whole genome shotgun (WGS) entry which is preliminary data.</text>
</comment>
<dbReference type="InterPro" id="IPR012677">
    <property type="entry name" value="Nucleotide-bd_a/b_plait_sf"/>
</dbReference>
<dbReference type="Pfam" id="PF00076">
    <property type="entry name" value="RRM_1"/>
    <property type="match status" value="1"/>
</dbReference>
<dbReference type="PANTHER" id="PTHR23236:SF11">
    <property type="entry name" value="EUKARYOTIC TRANSLATION INITIATION FACTOR 4H"/>
    <property type="match status" value="1"/>
</dbReference>
<keyword evidence="3" id="KW-0175">Coiled coil</keyword>
<keyword evidence="6" id="KW-0648">Protein biosynthesis</keyword>
<accession>A0A420HN81</accession>
<feature type="compositionally biased region" description="Basic and acidic residues" evidence="4">
    <location>
        <begin position="347"/>
        <end position="356"/>
    </location>
</feature>
<evidence type="ECO:0000313" key="7">
    <source>
        <dbReference type="Proteomes" id="UP000286134"/>
    </source>
</evidence>
<keyword evidence="7" id="KW-1185">Reference proteome</keyword>
<feature type="compositionally biased region" description="Basic and acidic residues" evidence="4">
    <location>
        <begin position="232"/>
        <end position="258"/>
    </location>
</feature>
<dbReference type="Gene3D" id="3.30.70.330">
    <property type="match status" value="1"/>
</dbReference>
<feature type="domain" description="RRM" evidence="5">
    <location>
        <begin position="76"/>
        <end position="152"/>
    </location>
</feature>
<dbReference type="GO" id="GO:0003723">
    <property type="term" value="F:RNA binding"/>
    <property type="evidence" value="ECO:0007669"/>
    <property type="project" value="UniProtKB-UniRule"/>
</dbReference>
<feature type="compositionally biased region" description="Polar residues" evidence="4">
    <location>
        <begin position="538"/>
        <end position="549"/>
    </location>
</feature>
<feature type="region of interest" description="Disordered" evidence="4">
    <location>
        <begin position="429"/>
        <end position="594"/>
    </location>
</feature>
<dbReference type="InterPro" id="IPR000504">
    <property type="entry name" value="RRM_dom"/>
</dbReference>
<feature type="compositionally biased region" description="Basic and acidic residues" evidence="4">
    <location>
        <begin position="152"/>
        <end position="170"/>
    </location>
</feature>
<evidence type="ECO:0000313" key="6">
    <source>
        <dbReference type="EMBL" id="RKF58867.1"/>
    </source>
</evidence>
<gene>
    <name evidence="6" type="ORF">OnM2_064007</name>
</gene>
<protein>
    <submittedName>
        <fullName evidence="6">Translation initiation factor 4B</fullName>
    </submittedName>
</protein>
<evidence type="ECO:0000256" key="1">
    <source>
        <dbReference type="ARBA" id="ARBA00022884"/>
    </source>
</evidence>
<dbReference type="PANTHER" id="PTHR23236">
    <property type="entry name" value="EUKARYOTIC TRANSLATION INITIATION FACTOR 4B/4H"/>
    <property type="match status" value="1"/>
</dbReference>
<feature type="compositionally biased region" description="Basic and acidic residues" evidence="4">
    <location>
        <begin position="276"/>
        <end position="288"/>
    </location>
</feature>
<feature type="compositionally biased region" description="Polar residues" evidence="4">
    <location>
        <begin position="323"/>
        <end position="335"/>
    </location>
</feature>
<dbReference type="GO" id="GO:0005730">
    <property type="term" value="C:nucleolus"/>
    <property type="evidence" value="ECO:0007669"/>
    <property type="project" value="TreeGrafter"/>
</dbReference>
<dbReference type="GO" id="GO:0003743">
    <property type="term" value="F:translation initiation factor activity"/>
    <property type="evidence" value="ECO:0007669"/>
    <property type="project" value="UniProtKB-KW"/>
</dbReference>
<dbReference type="PROSITE" id="PS50102">
    <property type="entry name" value="RRM"/>
    <property type="match status" value="1"/>
</dbReference>
<dbReference type="OrthoDB" id="48651at2759"/>
<proteinExistence type="predicted"/>